<accession>A0A284SC62</accession>
<feature type="compositionally biased region" description="Polar residues" evidence="2">
    <location>
        <begin position="113"/>
        <end position="123"/>
    </location>
</feature>
<feature type="region of interest" description="Disordered" evidence="2">
    <location>
        <begin position="68"/>
        <end position="127"/>
    </location>
</feature>
<keyword evidence="4" id="KW-1185">Reference proteome</keyword>
<gene>
    <name evidence="3" type="ORF">ARMOST_22190</name>
</gene>
<reference evidence="4" key="1">
    <citation type="journal article" date="2017" name="Nat. Ecol. Evol.">
        <title>Genome expansion and lineage-specific genetic innovations in the forest pathogenic fungi Armillaria.</title>
        <authorList>
            <person name="Sipos G."/>
            <person name="Prasanna A.N."/>
            <person name="Walter M.C."/>
            <person name="O'Connor E."/>
            <person name="Balint B."/>
            <person name="Krizsan K."/>
            <person name="Kiss B."/>
            <person name="Hess J."/>
            <person name="Varga T."/>
            <person name="Slot J."/>
            <person name="Riley R."/>
            <person name="Boka B."/>
            <person name="Rigling D."/>
            <person name="Barry K."/>
            <person name="Lee J."/>
            <person name="Mihaltcheva S."/>
            <person name="LaButti K."/>
            <person name="Lipzen A."/>
            <person name="Waldron R."/>
            <person name="Moloney N.M."/>
            <person name="Sperisen C."/>
            <person name="Kredics L."/>
            <person name="Vagvoelgyi C."/>
            <person name="Patrignani A."/>
            <person name="Fitzpatrick D."/>
            <person name="Nagy I."/>
            <person name="Doyle S."/>
            <person name="Anderson J.B."/>
            <person name="Grigoriev I.V."/>
            <person name="Gueldener U."/>
            <person name="Muensterkoetter M."/>
            <person name="Nagy L.G."/>
        </authorList>
    </citation>
    <scope>NUCLEOTIDE SEQUENCE [LARGE SCALE GENOMIC DNA]</scope>
    <source>
        <strain evidence="4">C18/9</strain>
    </source>
</reference>
<feature type="compositionally biased region" description="Basic and acidic residues" evidence="2">
    <location>
        <begin position="78"/>
        <end position="87"/>
    </location>
</feature>
<proteinExistence type="predicted"/>
<protein>
    <submittedName>
        <fullName evidence="3">Uncharacterized protein</fullName>
    </submittedName>
</protein>
<feature type="coiled-coil region" evidence="1">
    <location>
        <begin position="33"/>
        <end position="60"/>
    </location>
</feature>
<evidence type="ECO:0000313" key="3">
    <source>
        <dbReference type="EMBL" id="SJL18593.1"/>
    </source>
</evidence>
<evidence type="ECO:0000313" key="4">
    <source>
        <dbReference type="Proteomes" id="UP000219338"/>
    </source>
</evidence>
<dbReference type="EMBL" id="FUEG01000064">
    <property type="protein sequence ID" value="SJL18593.1"/>
    <property type="molecule type" value="Genomic_DNA"/>
</dbReference>
<name>A0A284SC62_ARMOS</name>
<sequence length="223" mass="24301">MTDSCLTIPALRGPLTAENRALFEGLMLMWDEAHQAAKEVNRLTNRMEKLEEALEVLLEKDSGNDLGVADTGAVADVKQGKDDDRGGGEAGPSTPYISLARGPDPTPEKFDPSEQTGAGTQTKIAPERAMFIDISDDEPAPGVDKGKARAKTPLFELSDDEDEKGTVMKEINTRKSSSLRTLHAEDCEIIVISDDEDEPEICQPAKRVYTGVEPLSLKRARYV</sequence>
<dbReference type="AlphaFoldDB" id="A0A284SC62"/>
<evidence type="ECO:0000256" key="2">
    <source>
        <dbReference type="SAM" id="MobiDB-lite"/>
    </source>
</evidence>
<evidence type="ECO:0000256" key="1">
    <source>
        <dbReference type="SAM" id="Coils"/>
    </source>
</evidence>
<organism evidence="3 4">
    <name type="scientific">Armillaria ostoyae</name>
    <name type="common">Armillaria root rot fungus</name>
    <dbReference type="NCBI Taxonomy" id="47428"/>
    <lineage>
        <taxon>Eukaryota</taxon>
        <taxon>Fungi</taxon>
        <taxon>Dikarya</taxon>
        <taxon>Basidiomycota</taxon>
        <taxon>Agaricomycotina</taxon>
        <taxon>Agaricomycetes</taxon>
        <taxon>Agaricomycetidae</taxon>
        <taxon>Agaricales</taxon>
        <taxon>Marasmiineae</taxon>
        <taxon>Physalacriaceae</taxon>
        <taxon>Armillaria</taxon>
    </lineage>
</organism>
<dbReference type="Proteomes" id="UP000219338">
    <property type="component" value="Unassembled WGS sequence"/>
</dbReference>
<keyword evidence="1" id="KW-0175">Coiled coil</keyword>